<evidence type="ECO:0000313" key="3">
    <source>
        <dbReference type="Proteomes" id="UP000186456"/>
    </source>
</evidence>
<dbReference type="AlphaFoldDB" id="A0A1H0Q862"/>
<dbReference type="InterPro" id="IPR006311">
    <property type="entry name" value="TAT_signal"/>
</dbReference>
<name>A0A1H0Q862_MICTS</name>
<sequence length="329" mass="33956">MSLNRVVLSRRAVLQGAVLAATFSTSATSAAASTFEAGLSDAAAAGASTEVALTPLELVTSKCFDEGWSTEFLAYFPQVVEVRGATAAFECRASWDRRLFEVAEGVVAVTPVGVFEINHEILDDGSTLLSVPVGTTALMFRAAPVNLYPTENIGTPKVTTLDVLNEAKVPTSVPVPSAATPCAPWALAVEADWATTNGVIVPSYVRVLSVGPNPAPASSRVEIISATRVDAHALSTSAGVALTVDASSSRTDISAELVRDLSAGAIETITFPLGSENSRDLDKNPVTVSSVAVVLPADTVGMRITHNASAYPVTPSGVPVSTFEPVATA</sequence>
<evidence type="ECO:0000313" key="2">
    <source>
        <dbReference type="EMBL" id="SDP13572.1"/>
    </source>
</evidence>
<keyword evidence="1" id="KW-0732">Signal</keyword>
<dbReference type="PROSITE" id="PS51318">
    <property type="entry name" value="TAT"/>
    <property type="match status" value="1"/>
</dbReference>
<organism evidence="2 3">
    <name type="scientific">Microbacterium testaceum (strain StLB037)</name>
    <dbReference type="NCBI Taxonomy" id="979556"/>
    <lineage>
        <taxon>Bacteria</taxon>
        <taxon>Bacillati</taxon>
        <taxon>Actinomycetota</taxon>
        <taxon>Actinomycetes</taxon>
        <taxon>Micrococcales</taxon>
        <taxon>Microbacteriaceae</taxon>
        <taxon>Microbacterium</taxon>
    </lineage>
</organism>
<accession>A0A1H0Q862</accession>
<dbReference type="RefSeq" id="WP_143017919.1">
    <property type="nucleotide sequence ID" value="NZ_FNJN01000004.1"/>
</dbReference>
<proteinExistence type="predicted"/>
<reference evidence="2 3" key="1">
    <citation type="submission" date="2016-10" db="EMBL/GenBank/DDBJ databases">
        <authorList>
            <person name="de Groot N.N."/>
        </authorList>
    </citation>
    <scope>NUCLEOTIDE SEQUENCE [LARGE SCALE GENOMIC DNA]</scope>
    <source>
        <strain evidence="2 3">StLB037</strain>
    </source>
</reference>
<evidence type="ECO:0000256" key="1">
    <source>
        <dbReference type="SAM" id="SignalP"/>
    </source>
</evidence>
<dbReference type="Proteomes" id="UP000186456">
    <property type="component" value="Unassembled WGS sequence"/>
</dbReference>
<feature type="chain" id="PRO_5039075549" evidence="1">
    <location>
        <begin position="21"/>
        <end position="329"/>
    </location>
</feature>
<protein>
    <submittedName>
        <fullName evidence="2">Uncharacterized protein</fullName>
    </submittedName>
</protein>
<feature type="signal peptide" evidence="1">
    <location>
        <begin position="1"/>
        <end position="20"/>
    </location>
</feature>
<dbReference type="EMBL" id="FNJN01000004">
    <property type="protein sequence ID" value="SDP13572.1"/>
    <property type="molecule type" value="Genomic_DNA"/>
</dbReference>
<gene>
    <name evidence="2" type="ORF">SAMN04487788_2291</name>
</gene>